<proteinExistence type="predicted"/>
<sequence>MAAGTGEWTGLFGRSSLAPTVFEVAAGARPRVREWLAAQSVATAWTRDPHAPAVEAWAVADGGVVAVARWTPAGAPPAGEALPSGLYVVGFGAFRLLTAALGVPRPARPLPGEPLFDLDALCLAHRAVSPTCPDAVEQAELLATCVDRQTLRLVAGALDAASTPARPVVVAPVGRRPSPFPRDLPPATGTLTG</sequence>
<protein>
    <submittedName>
        <fullName evidence="2">Uncharacterized protein</fullName>
    </submittedName>
</protein>
<evidence type="ECO:0000313" key="2">
    <source>
        <dbReference type="EMBL" id="GLL10313.1"/>
    </source>
</evidence>
<accession>A0A9W6KZ37</accession>
<dbReference type="EMBL" id="BSFQ01000004">
    <property type="protein sequence ID" value="GLL10313.1"/>
    <property type="molecule type" value="Genomic_DNA"/>
</dbReference>
<feature type="region of interest" description="Disordered" evidence="1">
    <location>
        <begin position="174"/>
        <end position="193"/>
    </location>
</feature>
<name>A0A9W6KZ37_9PSEU</name>
<evidence type="ECO:0000313" key="3">
    <source>
        <dbReference type="Proteomes" id="UP001143463"/>
    </source>
</evidence>
<gene>
    <name evidence="2" type="ORF">GCM10017577_14530</name>
</gene>
<dbReference type="AlphaFoldDB" id="A0A9W6KZ37"/>
<keyword evidence="3" id="KW-1185">Reference proteome</keyword>
<reference evidence="2" key="1">
    <citation type="journal article" date="2014" name="Int. J. Syst. Evol. Microbiol.">
        <title>Complete genome sequence of Corynebacterium casei LMG S-19264T (=DSM 44701T), isolated from a smear-ripened cheese.</title>
        <authorList>
            <consortium name="US DOE Joint Genome Institute (JGI-PGF)"/>
            <person name="Walter F."/>
            <person name="Albersmeier A."/>
            <person name="Kalinowski J."/>
            <person name="Ruckert C."/>
        </authorList>
    </citation>
    <scope>NUCLEOTIDE SEQUENCE</scope>
    <source>
        <strain evidence="2">VKM Ac-1069</strain>
    </source>
</reference>
<organism evidence="2 3">
    <name type="scientific">Pseudonocardia halophobica</name>
    <dbReference type="NCBI Taxonomy" id="29401"/>
    <lineage>
        <taxon>Bacteria</taxon>
        <taxon>Bacillati</taxon>
        <taxon>Actinomycetota</taxon>
        <taxon>Actinomycetes</taxon>
        <taxon>Pseudonocardiales</taxon>
        <taxon>Pseudonocardiaceae</taxon>
        <taxon>Pseudonocardia</taxon>
    </lineage>
</organism>
<dbReference type="RefSeq" id="WP_037040690.1">
    <property type="nucleotide sequence ID" value="NZ_BAAAUZ010000004.1"/>
</dbReference>
<dbReference type="Proteomes" id="UP001143463">
    <property type="component" value="Unassembled WGS sequence"/>
</dbReference>
<comment type="caution">
    <text evidence="2">The sequence shown here is derived from an EMBL/GenBank/DDBJ whole genome shotgun (WGS) entry which is preliminary data.</text>
</comment>
<evidence type="ECO:0000256" key="1">
    <source>
        <dbReference type="SAM" id="MobiDB-lite"/>
    </source>
</evidence>
<reference evidence="2" key="2">
    <citation type="submission" date="2023-01" db="EMBL/GenBank/DDBJ databases">
        <authorList>
            <person name="Sun Q."/>
            <person name="Evtushenko L."/>
        </authorList>
    </citation>
    <scope>NUCLEOTIDE SEQUENCE</scope>
    <source>
        <strain evidence="2">VKM Ac-1069</strain>
    </source>
</reference>